<comment type="similarity">
    <text evidence="2 10">Belongs to the ABC-4 integral membrane protein family. FtsX subfamily.</text>
</comment>
<evidence type="ECO:0000256" key="2">
    <source>
        <dbReference type="ARBA" id="ARBA00007379"/>
    </source>
</evidence>
<dbReference type="InterPro" id="IPR003838">
    <property type="entry name" value="ABC3_permease_C"/>
</dbReference>
<feature type="domain" description="FtsX extracellular" evidence="13">
    <location>
        <begin position="58"/>
        <end position="138"/>
    </location>
</feature>
<feature type="transmembrane region" description="Helical" evidence="11">
    <location>
        <begin position="175"/>
        <end position="196"/>
    </location>
</feature>
<dbReference type="Pfam" id="PF18075">
    <property type="entry name" value="FtsX_ECD"/>
    <property type="match status" value="1"/>
</dbReference>
<dbReference type="PANTHER" id="PTHR47755:SF1">
    <property type="entry name" value="CELL DIVISION PROTEIN FTSX"/>
    <property type="match status" value="1"/>
</dbReference>
<protein>
    <recommendedName>
        <fullName evidence="3 10">Cell division protein FtsX</fullName>
    </recommendedName>
</protein>
<evidence type="ECO:0000313" key="15">
    <source>
        <dbReference type="Proteomes" id="UP000240739"/>
    </source>
</evidence>
<evidence type="ECO:0000259" key="13">
    <source>
        <dbReference type="Pfam" id="PF18075"/>
    </source>
</evidence>
<evidence type="ECO:0000256" key="5">
    <source>
        <dbReference type="ARBA" id="ARBA00022618"/>
    </source>
</evidence>
<evidence type="ECO:0000256" key="8">
    <source>
        <dbReference type="ARBA" id="ARBA00023136"/>
    </source>
</evidence>
<keyword evidence="9 10" id="KW-0131">Cell cycle</keyword>
<dbReference type="NCBIfam" id="NF038347">
    <property type="entry name" value="FtsX_Gpos"/>
    <property type="match status" value="1"/>
</dbReference>
<dbReference type="GO" id="GO:0005886">
    <property type="term" value="C:plasma membrane"/>
    <property type="evidence" value="ECO:0007669"/>
    <property type="project" value="UniProtKB-SubCell"/>
</dbReference>
<sequence length="298" mass="32114">MKLGFFAKEALQSVRRNAVPSAAAVASVLLTVMVLGVFIPIVQTATGAANEVRGKVLVDVYLKKDAKDADVERVRQELTENTRYVGKVEYVSKSEALQRERKKNPEAYELLGSNPLPDAFRVTPDDPANAPKLRDELSPVTASGARSTIDPAIDEVRNRKDDTQKLLTITGAIKWVTGLLAVLLVLASVLLISNTIRLSLYSRRREVEVMKLVGATDWFIRWPFVIEGVVLGVLGGGTAVLLLLVGKIAIVDPFASNFPLIGTPETLGFGALAALLLVASVAVSAIGSGLSLRRFLRV</sequence>
<dbReference type="OrthoDB" id="9812531at2"/>
<keyword evidence="15" id="KW-1185">Reference proteome</keyword>
<reference evidence="14 15" key="1">
    <citation type="submission" date="2018-03" db="EMBL/GenBank/DDBJ databases">
        <title>Aquarubrobacter algicola gen. nov., sp. nov., a novel actinobacterium isolated from shallow eutrophic lake during the end of cyanobacterial harmful algal blooms.</title>
        <authorList>
            <person name="Chun S.J."/>
        </authorList>
    </citation>
    <scope>NUCLEOTIDE SEQUENCE [LARGE SCALE GENOMIC DNA]</scope>
    <source>
        <strain evidence="14 15">Seoho-28</strain>
    </source>
</reference>
<dbReference type="PANTHER" id="PTHR47755">
    <property type="entry name" value="CELL DIVISION PROTEIN FTSX"/>
    <property type="match status" value="1"/>
</dbReference>
<evidence type="ECO:0000313" key="14">
    <source>
        <dbReference type="EMBL" id="PTL60564.1"/>
    </source>
</evidence>
<evidence type="ECO:0000256" key="9">
    <source>
        <dbReference type="ARBA" id="ARBA00023306"/>
    </source>
</evidence>
<dbReference type="InterPro" id="IPR058204">
    <property type="entry name" value="FtsX_firmicutes-type"/>
</dbReference>
<gene>
    <name evidence="14" type="ORF">C7Y72_13405</name>
</gene>
<evidence type="ECO:0000256" key="3">
    <source>
        <dbReference type="ARBA" id="ARBA00021907"/>
    </source>
</evidence>
<keyword evidence="8 10" id="KW-0472">Membrane</keyword>
<dbReference type="PIRSF" id="PIRSF003097">
    <property type="entry name" value="FtsX"/>
    <property type="match status" value="1"/>
</dbReference>
<organism evidence="14 15">
    <name type="scientific">Paraconexibacter algicola</name>
    <dbReference type="NCBI Taxonomy" id="2133960"/>
    <lineage>
        <taxon>Bacteria</taxon>
        <taxon>Bacillati</taxon>
        <taxon>Actinomycetota</taxon>
        <taxon>Thermoleophilia</taxon>
        <taxon>Solirubrobacterales</taxon>
        <taxon>Paraconexibacteraceae</taxon>
        <taxon>Paraconexibacter</taxon>
    </lineage>
</organism>
<keyword evidence="5 10" id="KW-0132">Cell division</keyword>
<accession>A0A2T4UMW4</accession>
<proteinExistence type="inferred from homology"/>
<feature type="transmembrane region" description="Helical" evidence="11">
    <location>
        <begin position="270"/>
        <end position="292"/>
    </location>
</feature>
<evidence type="ECO:0000256" key="10">
    <source>
        <dbReference type="PIRNR" id="PIRNR003097"/>
    </source>
</evidence>
<name>A0A2T4UMW4_9ACTN</name>
<dbReference type="Pfam" id="PF02687">
    <property type="entry name" value="FtsX"/>
    <property type="match status" value="1"/>
</dbReference>
<evidence type="ECO:0000256" key="1">
    <source>
        <dbReference type="ARBA" id="ARBA00004651"/>
    </source>
</evidence>
<keyword evidence="6 11" id="KW-0812">Transmembrane</keyword>
<evidence type="ECO:0000256" key="11">
    <source>
        <dbReference type="SAM" id="Phobius"/>
    </source>
</evidence>
<comment type="caution">
    <text evidence="14">The sequence shown here is derived from an EMBL/GenBank/DDBJ whole genome shotgun (WGS) entry which is preliminary data.</text>
</comment>
<dbReference type="AlphaFoldDB" id="A0A2T4UMW4"/>
<evidence type="ECO:0000256" key="4">
    <source>
        <dbReference type="ARBA" id="ARBA00022475"/>
    </source>
</evidence>
<dbReference type="Proteomes" id="UP000240739">
    <property type="component" value="Unassembled WGS sequence"/>
</dbReference>
<keyword evidence="7 11" id="KW-1133">Transmembrane helix</keyword>
<evidence type="ECO:0000256" key="7">
    <source>
        <dbReference type="ARBA" id="ARBA00022989"/>
    </source>
</evidence>
<dbReference type="InterPro" id="IPR004513">
    <property type="entry name" value="FtsX"/>
</dbReference>
<comment type="subcellular location">
    <subcellularLocation>
        <location evidence="1">Cell membrane</location>
        <topology evidence="1">Multi-pass membrane protein</topology>
    </subcellularLocation>
</comment>
<dbReference type="InterPro" id="IPR040690">
    <property type="entry name" value="FtsX_ECD"/>
</dbReference>
<evidence type="ECO:0000259" key="12">
    <source>
        <dbReference type="Pfam" id="PF02687"/>
    </source>
</evidence>
<dbReference type="GO" id="GO:0051301">
    <property type="term" value="P:cell division"/>
    <property type="evidence" value="ECO:0007669"/>
    <property type="project" value="UniProtKB-KW"/>
</dbReference>
<dbReference type="Gene3D" id="3.30.70.3040">
    <property type="match status" value="1"/>
</dbReference>
<feature type="transmembrane region" description="Helical" evidence="11">
    <location>
        <begin position="21"/>
        <end position="42"/>
    </location>
</feature>
<keyword evidence="4 10" id="KW-1003">Cell membrane</keyword>
<dbReference type="RefSeq" id="WP_107569311.1">
    <property type="nucleotide sequence ID" value="NZ_PYYB01000001.1"/>
</dbReference>
<feature type="domain" description="ABC3 transporter permease C-terminal" evidence="12">
    <location>
        <begin position="179"/>
        <end position="286"/>
    </location>
</feature>
<dbReference type="EMBL" id="PYYB01000001">
    <property type="protein sequence ID" value="PTL60564.1"/>
    <property type="molecule type" value="Genomic_DNA"/>
</dbReference>
<evidence type="ECO:0000256" key="6">
    <source>
        <dbReference type="ARBA" id="ARBA00022692"/>
    </source>
</evidence>
<feature type="transmembrane region" description="Helical" evidence="11">
    <location>
        <begin position="229"/>
        <end position="250"/>
    </location>
</feature>